<feature type="repeat" description="Filamin" evidence="2">
    <location>
        <begin position="1"/>
        <end position="39"/>
    </location>
</feature>
<sequence length="192" mass="20741">KAGYVQVEYEALTPGQYSIDVKIGANGDSIKDSPFTVNIYAGEVVVTGKGATDNEFVKGEKLPIQIDSGTKSGGLIETKKIAVSVKSPSGNSLHLDYVDHENGKYDVSYAPLENGKYEVSVNAFGKEVFSKKIMLLDSIVKQSKVILADELYDNKIIPNNRASGFSAQVVSQDGKIITDVELTVDVLNSDKF</sequence>
<dbReference type="Pfam" id="PF00630">
    <property type="entry name" value="Filamin"/>
    <property type="match status" value="1"/>
</dbReference>
<feature type="repeat" description="Filamin" evidence="2">
    <location>
        <begin position="36"/>
        <end position="128"/>
    </location>
</feature>
<dbReference type="PANTHER" id="PTHR38537">
    <property type="entry name" value="JITTERBUG, ISOFORM N"/>
    <property type="match status" value="1"/>
</dbReference>
<comment type="caution">
    <text evidence="3">The sequence shown here is derived from an EMBL/GenBank/DDBJ whole genome shotgun (WGS) entry which is preliminary data.</text>
</comment>
<dbReference type="SMART" id="SM00557">
    <property type="entry name" value="IG_FLMN"/>
    <property type="match status" value="1"/>
</dbReference>
<accession>A0ABV2AV13</accession>
<keyword evidence="4" id="KW-1185">Reference proteome</keyword>
<gene>
    <name evidence="3" type="ORF">MHBO_005092</name>
</gene>
<feature type="non-terminal residue" evidence="3">
    <location>
        <position position="192"/>
    </location>
</feature>
<dbReference type="InterPro" id="IPR013783">
    <property type="entry name" value="Ig-like_fold"/>
</dbReference>
<keyword evidence="1" id="KW-0677">Repeat</keyword>
<dbReference type="Proteomes" id="UP001439008">
    <property type="component" value="Unassembled WGS sequence"/>
</dbReference>
<dbReference type="PANTHER" id="PTHR38537:SF8">
    <property type="entry name" value="FILAMIN-A"/>
    <property type="match status" value="1"/>
</dbReference>
<dbReference type="InterPro" id="IPR014756">
    <property type="entry name" value="Ig_E-set"/>
</dbReference>
<reference evidence="3 4" key="1">
    <citation type="journal article" date="2024" name="BMC Biol.">
        <title>Comparative genomics of Ascetosporea gives new insight into the evolutionary basis for animal parasitism in Rhizaria.</title>
        <authorList>
            <person name="Hiltunen Thoren M."/>
            <person name="Onut-Brannstrom I."/>
            <person name="Alfjorden A."/>
            <person name="Peckova H."/>
            <person name="Swords F."/>
            <person name="Hooper C."/>
            <person name="Holzer A.S."/>
            <person name="Bass D."/>
            <person name="Burki F."/>
        </authorList>
    </citation>
    <scope>NUCLEOTIDE SEQUENCE [LARGE SCALE GENOMIC DNA]</scope>
    <source>
        <strain evidence="3">20-A016</strain>
    </source>
</reference>
<organism evidence="3 4">
    <name type="scientific">Bonamia ostreae</name>
    <dbReference type="NCBI Taxonomy" id="126728"/>
    <lineage>
        <taxon>Eukaryota</taxon>
        <taxon>Sar</taxon>
        <taxon>Rhizaria</taxon>
        <taxon>Endomyxa</taxon>
        <taxon>Ascetosporea</taxon>
        <taxon>Haplosporida</taxon>
        <taxon>Bonamia</taxon>
    </lineage>
</organism>
<dbReference type="EMBL" id="JBDODL010006574">
    <property type="protein sequence ID" value="MES1923510.1"/>
    <property type="molecule type" value="Genomic_DNA"/>
</dbReference>
<dbReference type="InterPro" id="IPR017868">
    <property type="entry name" value="Filamin/ABP280_repeat-like"/>
</dbReference>
<dbReference type="InterPro" id="IPR001298">
    <property type="entry name" value="Filamin/ABP280_rpt"/>
</dbReference>
<proteinExistence type="predicted"/>
<name>A0ABV2AV13_9EUKA</name>
<evidence type="ECO:0000313" key="4">
    <source>
        <dbReference type="Proteomes" id="UP001439008"/>
    </source>
</evidence>
<evidence type="ECO:0000256" key="2">
    <source>
        <dbReference type="PROSITE-ProRule" id="PRU00087"/>
    </source>
</evidence>
<dbReference type="Gene3D" id="2.60.40.10">
    <property type="entry name" value="Immunoglobulins"/>
    <property type="match status" value="2"/>
</dbReference>
<feature type="non-terminal residue" evidence="3">
    <location>
        <position position="1"/>
    </location>
</feature>
<dbReference type="PROSITE" id="PS50194">
    <property type="entry name" value="FILAMIN_REPEAT"/>
    <property type="match status" value="2"/>
</dbReference>
<evidence type="ECO:0000313" key="3">
    <source>
        <dbReference type="EMBL" id="MES1923510.1"/>
    </source>
</evidence>
<evidence type="ECO:0000256" key="1">
    <source>
        <dbReference type="ARBA" id="ARBA00022737"/>
    </source>
</evidence>
<dbReference type="InterPro" id="IPR044801">
    <property type="entry name" value="Filamin"/>
</dbReference>
<dbReference type="SUPFAM" id="SSF81296">
    <property type="entry name" value="E set domains"/>
    <property type="match status" value="2"/>
</dbReference>
<protein>
    <submittedName>
        <fullName evidence="3">Uncharacterized protein</fullName>
    </submittedName>
</protein>